<reference evidence="2" key="1">
    <citation type="journal article" date="2021" name="Nat. Commun.">
        <title>Genetic determinants of endophytism in the Arabidopsis root mycobiome.</title>
        <authorList>
            <person name="Mesny F."/>
            <person name="Miyauchi S."/>
            <person name="Thiergart T."/>
            <person name="Pickel B."/>
            <person name="Atanasova L."/>
            <person name="Karlsson M."/>
            <person name="Huettel B."/>
            <person name="Barry K.W."/>
            <person name="Haridas S."/>
            <person name="Chen C."/>
            <person name="Bauer D."/>
            <person name="Andreopoulos W."/>
            <person name="Pangilinan J."/>
            <person name="LaButti K."/>
            <person name="Riley R."/>
            <person name="Lipzen A."/>
            <person name="Clum A."/>
            <person name="Drula E."/>
            <person name="Henrissat B."/>
            <person name="Kohler A."/>
            <person name="Grigoriev I.V."/>
            <person name="Martin F.M."/>
            <person name="Hacquard S."/>
        </authorList>
    </citation>
    <scope>NUCLEOTIDE SEQUENCE</scope>
    <source>
        <strain evidence="2">MPI-CAGE-CH-0230</strain>
    </source>
</reference>
<keyword evidence="3" id="KW-1185">Reference proteome</keyword>
<accession>A0A9P8YDS1</accession>
<gene>
    <name evidence="2" type="ORF">B0I36DRAFT_87929</name>
</gene>
<dbReference type="Proteomes" id="UP000756346">
    <property type="component" value="Unassembled WGS sequence"/>
</dbReference>
<dbReference type="GeneID" id="70193048"/>
<feature type="compositionally biased region" description="Polar residues" evidence="1">
    <location>
        <begin position="1"/>
        <end position="28"/>
    </location>
</feature>
<evidence type="ECO:0000313" key="2">
    <source>
        <dbReference type="EMBL" id="KAH7035096.1"/>
    </source>
</evidence>
<sequence length="159" mass="17588">MTRLTNCIHTKKSGSQSQHSSARTNARTSRVRSEQLRVRVSKPEHTARIWKATPSRERFSIMRCTASSSLQEPSCSTGKKTRAHDVVVRHTAACYSFPATTFTNQQPRYPGRPRTSLEPRAAQCGLINTTTTTTTTTTEAAVGEVRCCNQLQGKLCNTS</sequence>
<dbReference type="AlphaFoldDB" id="A0A9P8YDS1"/>
<comment type="caution">
    <text evidence="2">The sequence shown here is derived from an EMBL/GenBank/DDBJ whole genome shotgun (WGS) entry which is preliminary data.</text>
</comment>
<organism evidence="2 3">
    <name type="scientific">Microdochium trichocladiopsis</name>
    <dbReference type="NCBI Taxonomy" id="1682393"/>
    <lineage>
        <taxon>Eukaryota</taxon>
        <taxon>Fungi</taxon>
        <taxon>Dikarya</taxon>
        <taxon>Ascomycota</taxon>
        <taxon>Pezizomycotina</taxon>
        <taxon>Sordariomycetes</taxon>
        <taxon>Xylariomycetidae</taxon>
        <taxon>Xylariales</taxon>
        <taxon>Microdochiaceae</taxon>
        <taxon>Microdochium</taxon>
    </lineage>
</organism>
<feature type="region of interest" description="Disordered" evidence="1">
    <location>
        <begin position="1"/>
        <end position="34"/>
    </location>
</feature>
<evidence type="ECO:0000313" key="3">
    <source>
        <dbReference type="Proteomes" id="UP000756346"/>
    </source>
</evidence>
<name>A0A9P8YDS1_9PEZI</name>
<dbReference type="RefSeq" id="XP_046015189.1">
    <property type="nucleotide sequence ID" value="XM_046163502.1"/>
</dbReference>
<evidence type="ECO:0000256" key="1">
    <source>
        <dbReference type="SAM" id="MobiDB-lite"/>
    </source>
</evidence>
<proteinExistence type="predicted"/>
<dbReference type="EMBL" id="JAGTJQ010000003">
    <property type="protein sequence ID" value="KAH7035096.1"/>
    <property type="molecule type" value="Genomic_DNA"/>
</dbReference>
<protein>
    <submittedName>
        <fullName evidence="2">Uncharacterized protein</fullName>
    </submittedName>
</protein>